<dbReference type="PROSITE" id="PS50850">
    <property type="entry name" value="MFS"/>
    <property type="match status" value="1"/>
</dbReference>
<dbReference type="RefSeq" id="XP_018286803.1">
    <property type="nucleotide sequence ID" value="XM_018444047.1"/>
</dbReference>
<keyword evidence="3 7" id="KW-0813">Transport</keyword>
<dbReference type="InterPro" id="IPR036259">
    <property type="entry name" value="MFS_trans_sf"/>
</dbReference>
<organism evidence="10 11">
    <name type="scientific">Phycomyces blakesleeanus (strain ATCC 8743b / DSM 1359 / FGSC 10004 / NBRC 33097 / NRRL 1555)</name>
    <dbReference type="NCBI Taxonomy" id="763407"/>
    <lineage>
        <taxon>Eukaryota</taxon>
        <taxon>Fungi</taxon>
        <taxon>Fungi incertae sedis</taxon>
        <taxon>Mucoromycota</taxon>
        <taxon>Mucoromycotina</taxon>
        <taxon>Mucoromycetes</taxon>
        <taxon>Mucorales</taxon>
        <taxon>Phycomycetaceae</taxon>
        <taxon>Phycomyces</taxon>
    </lineage>
</organism>
<evidence type="ECO:0000256" key="3">
    <source>
        <dbReference type="ARBA" id="ARBA00022448"/>
    </source>
</evidence>
<keyword evidence="4 8" id="KW-0812">Transmembrane</keyword>
<feature type="non-terminal residue" evidence="10">
    <location>
        <position position="1"/>
    </location>
</feature>
<evidence type="ECO:0000256" key="4">
    <source>
        <dbReference type="ARBA" id="ARBA00022692"/>
    </source>
</evidence>
<evidence type="ECO:0000256" key="8">
    <source>
        <dbReference type="SAM" id="Phobius"/>
    </source>
</evidence>
<sequence>SVYLSALVAAFGGFVCGFDTGAISGIMAIPVFKTYFFTPTNMVYFQGFILALFLMTAAIGSLLSGFCCDRFSRKYSIIASAAIFCAGIFFQILGQDVTILLIGRAIGGFGAGLMSNAIALYHSEIAPPDIRGRLISFFTLMSLLGQVAGYFFTFYTSHWTSNWSWRAPWMFQITVCASCAILLNVLPFSPRWLIDHGYSEDALLVLAELHSTDVDDIAVQKEYEGIKSEIEFEQSLGHRTYSELFHGSNRKRTFISFFITISTSFTGSVAIWYYAPQIFMDAGMTDVSSSIAATGGTGILSFFATAVSLRWFVDDWGRKPIFLSGSVLMGVSMFVIGTMFSQYTVLDTNTGKVIVTNTCARGTIIAFIYIFTATFSSTYGIATFVYPAEIFNMRTRAKGLALSYSLNWVFSILIAYSVPLFITYTVSGLYFFFGTCCIICFIGCCFIPETKGRTLEEMEILF</sequence>
<dbReference type="PRINTS" id="PR00171">
    <property type="entry name" value="SUGRTRNSPORT"/>
</dbReference>
<feature type="transmembrane region" description="Helical" evidence="8">
    <location>
        <begin position="44"/>
        <end position="63"/>
    </location>
</feature>
<feature type="transmembrane region" description="Helical" evidence="8">
    <location>
        <begin position="254"/>
        <end position="275"/>
    </location>
</feature>
<evidence type="ECO:0000256" key="1">
    <source>
        <dbReference type="ARBA" id="ARBA00004141"/>
    </source>
</evidence>
<feature type="transmembrane region" description="Helical" evidence="8">
    <location>
        <begin position="321"/>
        <end position="344"/>
    </location>
</feature>
<dbReference type="PANTHER" id="PTHR48022">
    <property type="entry name" value="PLASTIDIC GLUCOSE TRANSPORTER 4"/>
    <property type="match status" value="1"/>
</dbReference>
<dbReference type="AlphaFoldDB" id="A0A162TPH3"/>
<dbReference type="GeneID" id="29004952"/>
<evidence type="ECO:0000259" key="9">
    <source>
        <dbReference type="PROSITE" id="PS50850"/>
    </source>
</evidence>
<dbReference type="PROSITE" id="PS00217">
    <property type="entry name" value="SUGAR_TRANSPORT_2"/>
    <property type="match status" value="1"/>
</dbReference>
<evidence type="ECO:0000256" key="7">
    <source>
        <dbReference type="RuleBase" id="RU003346"/>
    </source>
</evidence>
<evidence type="ECO:0000256" key="6">
    <source>
        <dbReference type="ARBA" id="ARBA00023136"/>
    </source>
</evidence>
<dbReference type="GO" id="GO:0016020">
    <property type="term" value="C:membrane"/>
    <property type="evidence" value="ECO:0007669"/>
    <property type="project" value="UniProtKB-SubCell"/>
</dbReference>
<evidence type="ECO:0000256" key="5">
    <source>
        <dbReference type="ARBA" id="ARBA00022989"/>
    </source>
</evidence>
<dbReference type="Proteomes" id="UP000077315">
    <property type="component" value="Unassembled WGS sequence"/>
</dbReference>
<dbReference type="InterPro" id="IPR005829">
    <property type="entry name" value="Sugar_transporter_CS"/>
</dbReference>
<accession>A0A162TPH3</accession>
<dbReference type="NCBIfam" id="TIGR00879">
    <property type="entry name" value="SP"/>
    <property type="match status" value="1"/>
</dbReference>
<feature type="transmembrane region" description="Helical" evidence="8">
    <location>
        <begin position="428"/>
        <end position="448"/>
    </location>
</feature>
<feature type="transmembrane region" description="Helical" evidence="8">
    <location>
        <begin position="75"/>
        <end position="93"/>
    </location>
</feature>
<feature type="transmembrane region" description="Helical" evidence="8">
    <location>
        <begin position="134"/>
        <end position="155"/>
    </location>
</feature>
<dbReference type="InterPro" id="IPR050360">
    <property type="entry name" value="MFS_Sugar_Transporters"/>
</dbReference>
<reference evidence="11" key="1">
    <citation type="submission" date="2015-06" db="EMBL/GenBank/DDBJ databases">
        <title>Expansion of signal transduction pathways in fungi by whole-genome duplication.</title>
        <authorList>
            <consortium name="DOE Joint Genome Institute"/>
            <person name="Corrochano L.M."/>
            <person name="Kuo A."/>
            <person name="Marcet-Houben M."/>
            <person name="Polaino S."/>
            <person name="Salamov A."/>
            <person name="Villalobos J.M."/>
            <person name="Alvarez M.I."/>
            <person name="Avalos J."/>
            <person name="Benito E.P."/>
            <person name="Benoit I."/>
            <person name="Burger G."/>
            <person name="Camino L.P."/>
            <person name="Canovas D."/>
            <person name="Cerda-Olmedo E."/>
            <person name="Cheng J.-F."/>
            <person name="Dominguez A."/>
            <person name="Elias M."/>
            <person name="Eslava A.P."/>
            <person name="Glaser F."/>
            <person name="Grimwood J."/>
            <person name="Gutierrez G."/>
            <person name="Heitman J."/>
            <person name="Henrissat B."/>
            <person name="Iturriaga E.A."/>
            <person name="Lang B.F."/>
            <person name="Lavin J.L."/>
            <person name="Lee S."/>
            <person name="Li W."/>
            <person name="Lindquist E."/>
            <person name="Lopez-Garcia S."/>
            <person name="Luque E.M."/>
            <person name="Marcos A.T."/>
            <person name="Martin J."/>
            <person name="McCluskey K."/>
            <person name="Medina H.R."/>
            <person name="Miralles-Duran A."/>
            <person name="Miyazaki A."/>
            <person name="Munoz-Torres E."/>
            <person name="Oguiza J.A."/>
            <person name="Ohm R."/>
            <person name="Olmedo M."/>
            <person name="Orejas M."/>
            <person name="Ortiz-Castellanos L."/>
            <person name="Pisabarro A.G."/>
            <person name="Rodriguez-Romero J."/>
            <person name="Ruiz-Herrera J."/>
            <person name="Ruiz-Vazquez R."/>
            <person name="Sanz C."/>
            <person name="Schackwitz W."/>
            <person name="Schmutz J."/>
            <person name="Shahriari M."/>
            <person name="Shelest E."/>
            <person name="Silva-Franco F."/>
            <person name="Soanes D."/>
            <person name="Syed K."/>
            <person name="Tagua V.G."/>
            <person name="Talbot N.J."/>
            <person name="Thon M."/>
            <person name="De vries R.P."/>
            <person name="Wiebenga A."/>
            <person name="Yadav J.S."/>
            <person name="Braun E.L."/>
            <person name="Baker S."/>
            <person name="Garre V."/>
            <person name="Horwitz B."/>
            <person name="Torres-Martinez S."/>
            <person name="Idnurm A."/>
            <person name="Herrera-Estrella A."/>
            <person name="Gabaldon T."/>
            <person name="Grigoriev I.V."/>
        </authorList>
    </citation>
    <scope>NUCLEOTIDE SEQUENCE [LARGE SCALE GENOMIC DNA]</scope>
    <source>
        <strain evidence="11">NRRL 1555(-)</strain>
    </source>
</reference>
<feature type="transmembrane region" description="Helical" evidence="8">
    <location>
        <begin position="99"/>
        <end position="122"/>
    </location>
</feature>
<protein>
    <recommendedName>
        <fullName evidence="9">Major facilitator superfamily (MFS) profile domain-containing protein</fullName>
    </recommendedName>
</protein>
<dbReference type="OrthoDB" id="4142200at2759"/>
<feature type="transmembrane region" description="Helical" evidence="8">
    <location>
        <begin position="400"/>
        <end position="422"/>
    </location>
</feature>
<feature type="domain" description="Major facilitator superfamily (MFS) profile" evidence="9">
    <location>
        <begin position="5"/>
        <end position="452"/>
    </location>
</feature>
<evidence type="ECO:0000313" key="10">
    <source>
        <dbReference type="EMBL" id="OAD68763.1"/>
    </source>
</evidence>
<evidence type="ECO:0000313" key="11">
    <source>
        <dbReference type="Proteomes" id="UP000077315"/>
    </source>
</evidence>
<dbReference type="SUPFAM" id="SSF103473">
    <property type="entry name" value="MFS general substrate transporter"/>
    <property type="match status" value="1"/>
</dbReference>
<dbReference type="InterPro" id="IPR020846">
    <property type="entry name" value="MFS_dom"/>
</dbReference>
<feature type="transmembrane region" description="Helical" evidence="8">
    <location>
        <begin position="364"/>
        <end position="388"/>
    </location>
</feature>
<dbReference type="VEuPathDB" id="FungiDB:PHYBLDRAFT_98305"/>
<dbReference type="EMBL" id="KV440994">
    <property type="protein sequence ID" value="OAD68763.1"/>
    <property type="molecule type" value="Genomic_DNA"/>
</dbReference>
<feature type="non-terminal residue" evidence="10">
    <location>
        <position position="462"/>
    </location>
</feature>
<comment type="subcellular location">
    <subcellularLocation>
        <location evidence="1">Membrane</location>
        <topology evidence="1">Multi-pass membrane protein</topology>
    </subcellularLocation>
</comment>
<dbReference type="GO" id="GO:0005351">
    <property type="term" value="F:carbohydrate:proton symporter activity"/>
    <property type="evidence" value="ECO:0007669"/>
    <property type="project" value="TreeGrafter"/>
</dbReference>
<feature type="transmembrane region" description="Helical" evidence="8">
    <location>
        <begin position="287"/>
        <end position="309"/>
    </location>
</feature>
<keyword evidence="5 8" id="KW-1133">Transmembrane helix</keyword>
<dbReference type="STRING" id="763407.A0A162TPH3"/>
<name>A0A162TPH3_PHYB8</name>
<dbReference type="InterPro" id="IPR003663">
    <property type="entry name" value="Sugar/inositol_transpt"/>
</dbReference>
<dbReference type="InParanoid" id="A0A162TPH3"/>
<dbReference type="InterPro" id="IPR005828">
    <property type="entry name" value="MFS_sugar_transport-like"/>
</dbReference>
<keyword evidence="6 8" id="KW-0472">Membrane</keyword>
<keyword evidence="11" id="KW-1185">Reference proteome</keyword>
<evidence type="ECO:0000256" key="2">
    <source>
        <dbReference type="ARBA" id="ARBA00010992"/>
    </source>
</evidence>
<feature type="transmembrane region" description="Helical" evidence="8">
    <location>
        <begin position="167"/>
        <end position="186"/>
    </location>
</feature>
<dbReference type="Pfam" id="PF00083">
    <property type="entry name" value="Sugar_tr"/>
    <property type="match status" value="1"/>
</dbReference>
<dbReference type="Gene3D" id="1.20.1250.20">
    <property type="entry name" value="MFS general substrate transporter like domains"/>
    <property type="match status" value="1"/>
</dbReference>
<gene>
    <name evidence="10" type="ORF">PHYBLDRAFT_98305</name>
</gene>
<dbReference type="PANTHER" id="PTHR48022:SF2">
    <property type="entry name" value="PLASTIDIC GLUCOSE TRANSPORTER 4"/>
    <property type="match status" value="1"/>
</dbReference>
<dbReference type="FunFam" id="1.20.1250.20:FF:000134">
    <property type="entry name" value="MFS sugar transporter protein"/>
    <property type="match status" value="1"/>
</dbReference>
<proteinExistence type="inferred from homology"/>
<comment type="similarity">
    <text evidence="2 7">Belongs to the major facilitator superfamily. Sugar transporter (TC 2.A.1.1) family.</text>
</comment>